<feature type="region of interest" description="Disordered" evidence="1">
    <location>
        <begin position="47"/>
        <end position="66"/>
    </location>
</feature>
<evidence type="ECO:0000313" key="3">
    <source>
        <dbReference type="Proteomes" id="UP000286791"/>
    </source>
</evidence>
<gene>
    <name evidence="2" type="ORF">C3H48_09850</name>
</gene>
<reference evidence="2" key="1">
    <citation type="journal article" date="2019" name="Appl. Environ. Microbiol.">
        <title>Population genetics and characterization of Campylobacter jejuni isolates in western jackdaws and game birds in Finland.</title>
        <authorList>
            <person name="Kovanen S."/>
            <person name="Rossi M."/>
            <person name="Pohja-Mykra M."/>
            <person name="Nieminen T."/>
            <person name="Raunio-Saarnisto M."/>
            <person name="Sauvala M."/>
            <person name="Fredriksson-Ahomaa M."/>
            <person name="Hanninen M.L."/>
            <person name="Kivisto R."/>
        </authorList>
    </citation>
    <scope>NUCLEOTIDE SEQUENCE [LARGE SCALE GENOMIC DNA]</scope>
    <source>
        <strain evidence="2">CB304</strain>
    </source>
</reference>
<name>A0A431FUQ9_CAMJU</name>
<feature type="region of interest" description="Disordered" evidence="1">
    <location>
        <begin position="1"/>
        <end position="27"/>
    </location>
</feature>
<sequence>GTMTDHNKAIDDLNSRQKGFMATRNAPTKVESEGLAFDVEKAAGAAEKKAGTAIKERNEKINDAYK</sequence>
<evidence type="ECO:0000313" key="2">
    <source>
        <dbReference type="EMBL" id="RTJ97310.1"/>
    </source>
</evidence>
<organism evidence="2 3">
    <name type="scientific">Campylobacter jejuni</name>
    <dbReference type="NCBI Taxonomy" id="197"/>
    <lineage>
        <taxon>Bacteria</taxon>
        <taxon>Pseudomonadati</taxon>
        <taxon>Campylobacterota</taxon>
        <taxon>Epsilonproteobacteria</taxon>
        <taxon>Campylobacterales</taxon>
        <taxon>Campylobacteraceae</taxon>
        <taxon>Campylobacter</taxon>
    </lineage>
</organism>
<dbReference type="RefSeq" id="WP_126237266.1">
    <property type="nucleotide sequence ID" value="NZ_PRCE01000176.1"/>
</dbReference>
<comment type="caution">
    <text evidence="2">The sequence shown here is derived from an EMBL/GenBank/DDBJ whole genome shotgun (WGS) entry which is preliminary data.</text>
</comment>
<dbReference type="EMBL" id="PRCE01000176">
    <property type="protein sequence ID" value="RTJ97310.1"/>
    <property type="molecule type" value="Genomic_DNA"/>
</dbReference>
<dbReference type="Proteomes" id="UP000286791">
    <property type="component" value="Unassembled WGS sequence"/>
</dbReference>
<feature type="compositionally biased region" description="Basic and acidic residues" evidence="1">
    <location>
        <begin position="1"/>
        <end position="15"/>
    </location>
</feature>
<protein>
    <submittedName>
        <fullName evidence="2">Uncharacterized protein</fullName>
    </submittedName>
</protein>
<accession>A0A431FUQ9</accession>
<proteinExistence type="predicted"/>
<evidence type="ECO:0000256" key="1">
    <source>
        <dbReference type="SAM" id="MobiDB-lite"/>
    </source>
</evidence>
<feature type="non-terminal residue" evidence="2">
    <location>
        <position position="1"/>
    </location>
</feature>
<dbReference type="AlphaFoldDB" id="A0A431FUQ9"/>